<keyword evidence="11" id="KW-0963">Cytoplasm</keyword>
<dbReference type="InterPro" id="IPR040131">
    <property type="entry name" value="MnmG_N"/>
</dbReference>
<evidence type="ECO:0000256" key="11">
    <source>
        <dbReference type="HAMAP-Rule" id="MF_00129"/>
    </source>
</evidence>
<dbReference type="SMART" id="SM01228">
    <property type="entry name" value="GIDA_assoc_3"/>
    <property type="match status" value="1"/>
</dbReference>
<keyword evidence="14" id="KW-1185">Reference proteome</keyword>
<comment type="similarity">
    <text evidence="3 11">Belongs to the MnmG family.</text>
</comment>
<comment type="subunit">
    <text evidence="9 11">Homodimer. Heterotetramer of two MnmE and two MnmG subunits.</text>
</comment>
<dbReference type="Proteomes" id="UP001198163">
    <property type="component" value="Unassembled WGS sequence"/>
</dbReference>
<dbReference type="FunFam" id="1.10.150.570:FF:000001">
    <property type="entry name" value="tRNA uridine 5-carboxymethylaminomethyl modification enzyme MnmG"/>
    <property type="match status" value="1"/>
</dbReference>
<evidence type="ECO:0000256" key="4">
    <source>
        <dbReference type="ARBA" id="ARBA00020461"/>
    </source>
</evidence>
<dbReference type="PANTHER" id="PTHR11806:SF0">
    <property type="entry name" value="PROTEIN MTO1 HOMOLOG, MITOCHONDRIAL"/>
    <property type="match status" value="1"/>
</dbReference>
<dbReference type="GO" id="GO:0030488">
    <property type="term" value="P:tRNA methylation"/>
    <property type="evidence" value="ECO:0007669"/>
    <property type="project" value="TreeGrafter"/>
</dbReference>
<evidence type="ECO:0000256" key="5">
    <source>
        <dbReference type="ARBA" id="ARBA00022630"/>
    </source>
</evidence>
<dbReference type="GO" id="GO:0002098">
    <property type="term" value="P:tRNA wobble uridine modification"/>
    <property type="evidence" value="ECO:0007669"/>
    <property type="project" value="InterPro"/>
</dbReference>
<evidence type="ECO:0000259" key="12">
    <source>
        <dbReference type="SMART" id="SM01228"/>
    </source>
</evidence>
<feature type="binding site" evidence="11">
    <location>
        <begin position="272"/>
        <end position="286"/>
    </location>
    <ligand>
        <name>NAD(+)</name>
        <dbReference type="ChEBI" id="CHEBI:57540"/>
    </ligand>
</feature>
<sequence length="620" mass="68480">MGFRYTDYDVIVVGGGHAGIEAALAAARMGQKTMLITQTLDSIGRLSCNPSIGGISKGNIVREIDALGGEMGLLADATMIQYRLLNRSRGPAVQAPRVQADKFRYSLLAKQALELEPNLHVYQDTVIDLIADSRVRGVRTSRGRDIGARAVVLTTGTFMEGKIFIGEYEAPHGRLGEIAAQGLGSALRRMGFAVGRLKTGTPPRILSSTVDYSLLERQDGDPEPMPFSFSSDQVDRPMVPCWLTYTSADTHRIIQENIHRSPLYSGKIQGVGPRYCPSIEDKVVRFAERERHQLFLEPEGLETEELYINGLSSSLPEEVQDSFMRTIPGLADAVVTRPSYAVEYDYMDPMQLSPDLETRRLPGLFTAGQINGTSGYEEAGGQGIIAGINAALSSRAVAAGESERQHFVLSRSEAYIGVMIDDLVTLGTKEPYRMFTARAEYRLKLRHDTADERLTAKSWEIGLRRPEALDRLRKKLELRDGLTAQWDARRITTAEGSATPSLAKHIGKTCAEALRDPLVPVEDILSLEASFKSFPPAVRTAAELEIRYEHYIDAQDRRIDKLKKMDDTKIPSDFDYSGVSGLSKESMNKLKDVRPATLGQASRISGIRASDVMLLMVHLR</sequence>
<name>A0AAE3EHZ5_9SPIR</name>
<accession>A0AAE3EHZ5</accession>
<dbReference type="Pfam" id="PF13932">
    <property type="entry name" value="SAM_GIDA_C"/>
    <property type="match status" value="1"/>
</dbReference>
<evidence type="ECO:0000256" key="7">
    <source>
        <dbReference type="ARBA" id="ARBA00022827"/>
    </source>
</evidence>
<evidence type="ECO:0000256" key="8">
    <source>
        <dbReference type="ARBA" id="ARBA00023027"/>
    </source>
</evidence>
<evidence type="ECO:0000256" key="10">
    <source>
        <dbReference type="ARBA" id="ARBA00031800"/>
    </source>
</evidence>
<dbReference type="SUPFAM" id="SSF51905">
    <property type="entry name" value="FAD/NAD(P)-binding domain"/>
    <property type="match status" value="1"/>
</dbReference>
<dbReference type="Pfam" id="PF01134">
    <property type="entry name" value="GIDA"/>
    <property type="match status" value="1"/>
</dbReference>
<dbReference type="GO" id="GO:0050660">
    <property type="term" value="F:flavin adenine dinucleotide binding"/>
    <property type="evidence" value="ECO:0007669"/>
    <property type="project" value="UniProtKB-UniRule"/>
</dbReference>
<evidence type="ECO:0000256" key="3">
    <source>
        <dbReference type="ARBA" id="ARBA00007653"/>
    </source>
</evidence>
<dbReference type="AlphaFoldDB" id="A0AAE3EHZ5"/>
<dbReference type="InterPro" id="IPR002218">
    <property type="entry name" value="MnmG-rel"/>
</dbReference>
<organism evidence="13 14">
    <name type="scientific">Teretinema zuelzerae</name>
    <dbReference type="NCBI Taxonomy" id="156"/>
    <lineage>
        <taxon>Bacteria</taxon>
        <taxon>Pseudomonadati</taxon>
        <taxon>Spirochaetota</taxon>
        <taxon>Spirochaetia</taxon>
        <taxon>Spirochaetales</taxon>
        <taxon>Treponemataceae</taxon>
        <taxon>Teretinema</taxon>
    </lineage>
</organism>
<dbReference type="InterPro" id="IPR026904">
    <property type="entry name" value="MnmG_C"/>
</dbReference>
<comment type="caution">
    <text evidence="11">Lacks conserved residue(s) required for the propagation of feature annotation.</text>
</comment>
<dbReference type="PROSITE" id="PS01280">
    <property type="entry name" value="GIDA_1"/>
    <property type="match status" value="1"/>
</dbReference>
<comment type="caution">
    <text evidence="13">The sequence shown here is derived from an EMBL/GenBank/DDBJ whole genome shotgun (WGS) entry which is preliminary data.</text>
</comment>
<dbReference type="InterPro" id="IPR004416">
    <property type="entry name" value="MnmG"/>
</dbReference>
<dbReference type="HAMAP" id="MF_00129">
    <property type="entry name" value="MnmG_GidA"/>
    <property type="match status" value="1"/>
</dbReference>
<feature type="domain" description="tRNA uridine 5-carboxymethylaminomethyl modification enzyme C-terminal subdomain" evidence="12">
    <location>
        <begin position="546"/>
        <end position="617"/>
    </location>
</feature>
<evidence type="ECO:0000256" key="6">
    <source>
        <dbReference type="ARBA" id="ARBA00022694"/>
    </source>
</evidence>
<dbReference type="InterPro" id="IPR047001">
    <property type="entry name" value="MnmG_C_subdom"/>
</dbReference>
<comment type="subcellular location">
    <subcellularLocation>
        <location evidence="11">Cytoplasm</location>
    </subcellularLocation>
</comment>
<comment type="cofactor">
    <cofactor evidence="1 11">
        <name>FAD</name>
        <dbReference type="ChEBI" id="CHEBI:57692"/>
    </cofactor>
</comment>
<dbReference type="Gene3D" id="1.10.150.570">
    <property type="entry name" value="GidA associated domain, C-terminal subdomain"/>
    <property type="match status" value="1"/>
</dbReference>
<keyword evidence="7 11" id="KW-0274">FAD</keyword>
<proteinExistence type="inferred from homology"/>
<dbReference type="NCBIfam" id="TIGR00136">
    <property type="entry name" value="mnmG_gidA"/>
    <property type="match status" value="1"/>
</dbReference>
<dbReference type="InterPro" id="IPR036188">
    <property type="entry name" value="FAD/NAD-bd_sf"/>
</dbReference>
<keyword evidence="5 11" id="KW-0285">Flavoprotein</keyword>
<evidence type="ECO:0000256" key="1">
    <source>
        <dbReference type="ARBA" id="ARBA00001974"/>
    </source>
</evidence>
<feature type="binding site" evidence="11">
    <location>
        <begin position="14"/>
        <end position="19"/>
    </location>
    <ligand>
        <name>FAD</name>
        <dbReference type="ChEBI" id="CHEBI:57692"/>
    </ligand>
</feature>
<dbReference type="Pfam" id="PF21680">
    <property type="entry name" value="GIDA_C_1st"/>
    <property type="match status" value="1"/>
</dbReference>
<comment type="function">
    <text evidence="2 11">NAD-binding protein involved in the addition of a carboxymethylaminomethyl (cmnm) group at the wobble position (U34) of certain tRNAs, forming tRNA-cmnm(5)s(2)U34.</text>
</comment>
<dbReference type="InterPro" id="IPR049312">
    <property type="entry name" value="GIDA_C_N"/>
</dbReference>
<protein>
    <recommendedName>
        <fullName evidence="4 11">tRNA uridine 5-carboxymethylaminomethyl modification enzyme MnmG</fullName>
    </recommendedName>
    <alternativeName>
        <fullName evidence="10 11">Glucose-inhibited division protein A</fullName>
    </alternativeName>
</protein>
<dbReference type="Gene3D" id="3.50.50.60">
    <property type="entry name" value="FAD/NAD(P)-binding domain"/>
    <property type="match status" value="2"/>
</dbReference>
<dbReference type="PANTHER" id="PTHR11806">
    <property type="entry name" value="GLUCOSE INHIBITED DIVISION PROTEIN A"/>
    <property type="match status" value="1"/>
</dbReference>
<dbReference type="InterPro" id="IPR020595">
    <property type="entry name" value="MnmG-rel_CS"/>
</dbReference>
<gene>
    <name evidence="11 13" type="primary">mnmG</name>
    <name evidence="11" type="synonym">gidA</name>
    <name evidence="13" type="ORF">K7J14_05495</name>
</gene>
<reference evidence="13" key="1">
    <citation type="submission" date="2021-08" db="EMBL/GenBank/DDBJ databases">
        <title>Comparative analyses of Brucepasteria parasyntrophica and Teretinema zuelzerae.</title>
        <authorList>
            <person name="Song Y."/>
            <person name="Brune A."/>
        </authorList>
    </citation>
    <scope>NUCLEOTIDE SEQUENCE</scope>
    <source>
        <strain evidence="13">DSM 1903</strain>
    </source>
</reference>
<evidence type="ECO:0000256" key="9">
    <source>
        <dbReference type="ARBA" id="ARBA00025948"/>
    </source>
</evidence>
<evidence type="ECO:0000313" key="13">
    <source>
        <dbReference type="EMBL" id="MCD1654153.1"/>
    </source>
</evidence>
<dbReference type="EMBL" id="JAINWA010000001">
    <property type="protein sequence ID" value="MCD1654153.1"/>
    <property type="molecule type" value="Genomic_DNA"/>
</dbReference>
<evidence type="ECO:0000313" key="14">
    <source>
        <dbReference type="Proteomes" id="UP001198163"/>
    </source>
</evidence>
<dbReference type="FunFam" id="3.50.50.60:FF:000002">
    <property type="entry name" value="tRNA uridine 5-carboxymethylaminomethyl modification enzyme MnmG"/>
    <property type="match status" value="1"/>
</dbReference>
<keyword evidence="6 11" id="KW-0819">tRNA processing</keyword>
<dbReference type="GO" id="GO:0005829">
    <property type="term" value="C:cytosol"/>
    <property type="evidence" value="ECO:0007669"/>
    <property type="project" value="TreeGrafter"/>
</dbReference>
<dbReference type="InterPro" id="IPR044920">
    <property type="entry name" value="MnmG_C_subdom_sf"/>
</dbReference>
<evidence type="ECO:0000256" key="2">
    <source>
        <dbReference type="ARBA" id="ARBA00003717"/>
    </source>
</evidence>
<dbReference type="PROSITE" id="PS01281">
    <property type="entry name" value="GIDA_2"/>
    <property type="match status" value="1"/>
</dbReference>
<dbReference type="RefSeq" id="WP_230754104.1">
    <property type="nucleotide sequence ID" value="NZ_JAINWA010000001.1"/>
</dbReference>
<keyword evidence="8 11" id="KW-0520">NAD</keyword>